<dbReference type="RefSeq" id="XP_028875776.1">
    <property type="nucleotide sequence ID" value="XM_029017197.1"/>
</dbReference>
<keyword evidence="2" id="KW-1185">Reference proteome</keyword>
<dbReference type="Proteomes" id="UP000186176">
    <property type="component" value="Unassembled WGS sequence"/>
</dbReference>
<organism evidence="1 2">
    <name type="scientific">Cryptosporidium ubiquitum</name>
    <dbReference type="NCBI Taxonomy" id="857276"/>
    <lineage>
        <taxon>Eukaryota</taxon>
        <taxon>Sar</taxon>
        <taxon>Alveolata</taxon>
        <taxon>Apicomplexa</taxon>
        <taxon>Conoidasida</taxon>
        <taxon>Coccidia</taxon>
        <taxon>Eucoccidiorida</taxon>
        <taxon>Eimeriorina</taxon>
        <taxon>Cryptosporidiidae</taxon>
        <taxon>Cryptosporidium</taxon>
    </lineage>
</organism>
<evidence type="ECO:0000313" key="2">
    <source>
        <dbReference type="Proteomes" id="UP000186176"/>
    </source>
</evidence>
<sequence>MEGSNSCVDENGKTPHFYYQRSVILEQELKEFKLKYIRTQNESNRNREILQNQIEKLLTINRKQESLLFEFEQYRQICRTGVAIICRFCGSIVENEEVMQHLIDRHLFETMENKTSNLESNQIFLKNQLGIENTFESIGSKCFELIAQDANEAEMININVSKPNKNDILVEIVGFCDDKNDFLICSTDSLFKLRTQISKLFPEIPLPKIIYKDPLNIQRFLRYILNIKNLRESSIVKSFLNIE</sequence>
<dbReference type="OrthoDB" id="343784at2759"/>
<evidence type="ECO:0000313" key="1">
    <source>
        <dbReference type="EMBL" id="OII74630.1"/>
    </source>
</evidence>
<name>A0A1J4MK98_9CRYT</name>
<protein>
    <submittedName>
        <fullName evidence="1">Uncharacterized protein</fullName>
    </submittedName>
</protein>
<dbReference type="AlphaFoldDB" id="A0A1J4MK98"/>
<accession>A0A1J4MK98</accession>
<gene>
    <name evidence="1" type="ORF">cubi_00183</name>
</gene>
<proteinExistence type="predicted"/>
<dbReference type="VEuPathDB" id="CryptoDB:cubi_00183"/>
<comment type="caution">
    <text evidence="1">The sequence shown here is derived from an EMBL/GenBank/DDBJ whole genome shotgun (WGS) entry which is preliminary data.</text>
</comment>
<dbReference type="GeneID" id="39976976"/>
<dbReference type="EMBL" id="LRBP01000009">
    <property type="protein sequence ID" value="OII74630.1"/>
    <property type="molecule type" value="Genomic_DNA"/>
</dbReference>
<reference evidence="1 2" key="1">
    <citation type="submission" date="2016-10" db="EMBL/GenBank/DDBJ databases">
        <title>Reductive evolution of mitochondrial metabolism and differential evolution of invasion-related proteins in Cryptosporidium.</title>
        <authorList>
            <person name="Liu S."/>
            <person name="Roellig D.M."/>
            <person name="Guo Y."/>
            <person name="Li N."/>
            <person name="Frace M.A."/>
            <person name="Tang K."/>
            <person name="Zhang L."/>
            <person name="Feng Y."/>
            <person name="Xiao L."/>
        </authorList>
    </citation>
    <scope>NUCLEOTIDE SEQUENCE [LARGE SCALE GENOMIC DNA]</scope>
    <source>
        <strain evidence="1">39726</strain>
    </source>
</reference>